<dbReference type="PANTHER" id="PTHR41252">
    <property type="entry name" value="BLR2505 PROTEIN"/>
    <property type="match status" value="1"/>
</dbReference>
<feature type="domain" description="SnoaL-like" evidence="1">
    <location>
        <begin position="8"/>
        <end position="112"/>
    </location>
</feature>
<evidence type="ECO:0000313" key="2">
    <source>
        <dbReference type="EMBL" id="SMQ69948.1"/>
    </source>
</evidence>
<evidence type="ECO:0000259" key="1">
    <source>
        <dbReference type="Pfam" id="PF12680"/>
    </source>
</evidence>
<dbReference type="SUPFAM" id="SSF54427">
    <property type="entry name" value="NTF2-like"/>
    <property type="match status" value="1"/>
</dbReference>
<dbReference type="PANTHER" id="PTHR41252:SF1">
    <property type="entry name" value="BLR2505 PROTEIN"/>
    <property type="match status" value="1"/>
</dbReference>
<evidence type="ECO:0000313" key="3">
    <source>
        <dbReference type="Proteomes" id="UP000194420"/>
    </source>
</evidence>
<sequence>MTPKQITEEVFTAFGEGDVDRIMRALHEKVRIEFYGPEVIPYAGYYDGQAQCRGFFETVLSSVDIHQFDPEDFICEGDKVVVTGHLNLTARSTGRTIDSDFVHVITVADEKWLLFRDFMNTSNAEAAFR</sequence>
<dbReference type="InterPro" id="IPR032710">
    <property type="entry name" value="NTF2-like_dom_sf"/>
</dbReference>
<dbReference type="Proteomes" id="UP000194420">
    <property type="component" value="Unassembled WGS sequence"/>
</dbReference>
<protein>
    <recommendedName>
        <fullName evidence="1">SnoaL-like domain-containing protein</fullName>
    </recommendedName>
</protein>
<accession>A0A1Y6F4P7</accession>
<dbReference type="RefSeq" id="WP_200810326.1">
    <property type="nucleotide sequence ID" value="NZ_FXWG01000002.1"/>
</dbReference>
<name>A0A1Y6F4P7_9SPHN</name>
<dbReference type="InterPro" id="IPR037401">
    <property type="entry name" value="SnoaL-like"/>
</dbReference>
<gene>
    <name evidence="2" type="ORF">SAMN06297468_2138</name>
</gene>
<keyword evidence="3" id="KW-1185">Reference proteome</keyword>
<reference evidence="3" key="1">
    <citation type="submission" date="2017-04" db="EMBL/GenBank/DDBJ databases">
        <authorList>
            <person name="Varghese N."/>
            <person name="Submissions S."/>
        </authorList>
    </citation>
    <scope>NUCLEOTIDE SEQUENCE [LARGE SCALE GENOMIC DNA]</scope>
</reference>
<dbReference type="Pfam" id="PF12680">
    <property type="entry name" value="SnoaL_2"/>
    <property type="match status" value="1"/>
</dbReference>
<proteinExistence type="predicted"/>
<dbReference type="EMBL" id="FXWG01000002">
    <property type="protein sequence ID" value="SMQ69948.1"/>
    <property type="molecule type" value="Genomic_DNA"/>
</dbReference>
<dbReference type="Gene3D" id="3.10.450.50">
    <property type="match status" value="1"/>
</dbReference>
<dbReference type="AlphaFoldDB" id="A0A1Y6F4P7"/>
<organism evidence="2 3">
    <name type="scientific">Altererythrobacter xiamenensis</name>
    <dbReference type="NCBI Taxonomy" id="1316679"/>
    <lineage>
        <taxon>Bacteria</taxon>
        <taxon>Pseudomonadati</taxon>
        <taxon>Pseudomonadota</taxon>
        <taxon>Alphaproteobacteria</taxon>
        <taxon>Sphingomonadales</taxon>
        <taxon>Erythrobacteraceae</taxon>
        <taxon>Altererythrobacter</taxon>
    </lineage>
</organism>